<organism evidence="1 2">
    <name type="scientific">Craterilacuibacter sinensis</name>
    <dbReference type="NCBI Taxonomy" id="2686017"/>
    <lineage>
        <taxon>Bacteria</taxon>
        <taxon>Pseudomonadati</taxon>
        <taxon>Pseudomonadota</taxon>
        <taxon>Betaproteobacteria</taxon>
        <taxon>Neisseriales</taxon>
        <taxon>Neisseriaceae</taxon>
        <taxon>Craterilacuibacter</taxon>
    </lineage>
</organism>
<evidence type="ECO:0000313" key="2">
    <source>
        <dbReference type="Proteomes" id="UP000467214"/>
    </source>
</evidence>
<sequence length="514" mass="57202">MHYSGIILFSLPITTKAPTRTMLTPLNLTLPLTTVSSPDPAQMAAHLADLPLALTLQGAADMAELLAHSNAQAMDSAQRLQLFALFLPHIERMLPLLDSEYHQRELSATRRARDAAQLARRLHSESLIALKHCLQGQLQHKAAPSQRLALLQRVLLACRDMLHTYLTTYHPLPDGFWLDCHGLYRYALQQGWQDDSELGRHYKALLLLGLSNSNRLSPLQLTRLIHLAGQEADRVMLHTGQAEGQALCVLPDSDKAPAYCEYPPEGSWQLHTGALTEAINLHLLELCHNPQPHHDEDAELYLALLHDWQRPGLRREARDPTNGTVQLVSTLAACWHQLNGRSWNFASTGDGSEEVAHRNRLAQRSPPPPPMLMHIVNRSPSGLQLLGHSTSHALRNGELVILREDGESDARWQCALVRWVSYGHALETRCGLEIIARHAEPLMVRAGHAHPGDTTTLALRLDPAQTPGQLLLSGRPYLRLGSMALTGWHGTEQARMLRISKQTPGYQLIEIHTG</sequence>
<evidence type="ECO:0000313" key="1">
    <source>
        <dbReference type="EMBL" id="MXR36591.1"/>
    </source>
</evidence>
<reference evidence="1 2" key="1">
    <citation type="submission" date="2019-12" db="EMBL/GenBank/DDBJ databases">
        <title>Neisseriaceae gen. nov. sp. Genome sequencing and assembly.</title>
        <authorList>
            <person name="Liu Z."/>
            <person name="Li A."/>
        </authorList>
    </citation>
    <scope>NUCLEOTIDE SEQUENCE [LARGE SCALE GENOMIC DNA]</scope>
    <source>
        <strain evidence="1 2">B2N2-7</strain>
    </source>
</reference>
<keyword evidence="2" id="KW-1185">Reference proteome</keyword>
<dbReference type="Proteomes" id="UP000467214">
    <property type="component" value="Unassembled WGS sequence"/>
</dbReference>
<gene>
    <name evidence="1" type="ORF">GQF02_06360</name>
</gene>
<comment type="caution">
    <text evidence="1">The sequence shown here is derived from an EMBL/GenBank/DDBJ whole genome shotgun (WGS) entry which is preliminary data.</text>
</comment>
<protein>
    <recommendedName>
        <fullName evidence="3">Molecular chaperone</fullName>
    </recommendedName>
</protein>
<accession>A0A845BQ81</accession>
<dbReference type="RefSeq" id="WP_160795693.1">
    <property type="nucleotide sequence ID" value="NZ_WSSB01000004.1"/>
</dbReference>
<dbReference type="EMBL" id="WSSB01000004">
    <property type="protein sequence ID" value="MXR36591.1"/>
    <property type="molecule type" value="Genomic_DNA"/>
</dbReference>
<dbReference type="AlphaFoldDB" id="A0A845BQ81"/>
<name>A0A845BQ81_9NEIS</name>
<proteinExistence type="predicted"/>
<evidence type="ECO:0008006" key="3">
    <source>
        <dbReference type="Google" id="ProtNLM"/>
    </source>
</evidence>